<dbReference type="Pfam" id="PF10317">
    <property type="entry name" value="7TM_GPCR_Srd"/>
    <property type="match status" value="1"/>
</dbReference>
<evidence type="ECO:0000256" key="4">
    <source>
        <dbReference type="ARBA" id="ARBA00022989"/>
    </source>
</evidence>
<dbReference type="InterPro" id="IPR019421">
    <property type="entry name" value="7TM_GPCR_serpentine_rcpt_Srd"/>
</dbReference>
<evidence type="ECO:0000313" key="9">
    <source>
        <dbReference type="Proteomes" id="UP001152747"/>
    </source>
</evidence>
<accession>A0A9P1N7R5</accession>
<keyword evidence="9" id="KW-1185">Reference proteome</keyword>
<proteinExistence type="inferred from homology"/>
<name>A0A9P1N7R5_9PELO</name>
<evidence type="ECO:0000256" key="6">
    <source>
        <dbReference type="SAM" id="Phobius"/>
    </source>
</evidence>
<feature type="transmembrane region" description="Helical" evidence="6">
    <location>
        <begin position="136"/>
        <end position="156"/>
    </location>
</feature>
<keyword evidence="4 6" id="KW-1133">Transmembrane helix</keyword>
<keyword evidence="5 6" id="KW-0472">Membrane</keyword>
<dbReference type="GO" id="GO:0016020">
    <property type="term" value="C:membrane"/>
    <property type="evidence" value="ECO:0007669"/>
    <property type="project" value="UniProtKB-SubCell"/>
</dbReference>
<gene>
    <name evidence="8" type="ORF">CAMP_LOCUS13833</name>
</gene>
<evidence type="ECO:0000256" key="5">
    <source>
        <dbReference type="ARBA" id="ARBA00023136"/>
    </source>
</evidence>
<dbReference type="AlphaFoldDB" id="A0A9P1N7R5"/>
<comment type="similarity">
    <text evidence="2">Belongs to the nematode receptor-like protein srd family.</text>
</comment>
<feature type="chain" id="PRO_5040406231" description="G protein-coupled receptor" evidence="7">
    <location>
        <begin position="22"/>
        <end position="192"/>
    </location>
</feature>
<sequence length="192" mass="21932">MLLIIYIPSLVQIFLLAPCFSDQEVAQSRALTYIPHYDVRNETISSVIVEGNLSVIYTIIHICAPIYPVYIAICIIRRKIIQTLESVEIISKDTKAMHQQLLKCLTFQAIIPVFLLIGVCIFLTCYFFITTPILESAVFCIAIFTPTLSPVTYLYFVRPYRLFFKKPNEIASRFAETTKNPNSQYLSKAETS</sequence>
<dbReference type="EMBL" id="CANHGI010000005">
    <property type="protein sequence ID" value="CAI5451196.1"/>
    <property type="molecule type" value="Genomic_DNA"/>
</dbReference>
<evidence type="ECO:0000256" key="2">
    <source>
        <dbReference type="ARBA" id="ARBA00009166"/>
    </source>
</evidence>
<protein>
    <recommendedName>
        <fullName evidence="10">G protein-coupled receptor</fullName>
    </recommendedName>
</protein>
<keyword evidence="7" id="KW-0732">Signal</keyword>
<evidence type="ECO:0000256" key="3">
    <source>
        <dbReference type="ARBA" id="ARBA00022692"/>
    </source>
</evidence>
<dbReference type="PANTHER" id="PTHR22945:SF40">
    <property type="entry name" value="SERPENTINE RECEPTOR, CLASS D (DELTA)-RELATED"/>
    <property type="match status" value="1"/>
</dbReference>
<reference evidence="8" key="1">
    <citation type="submission" date="2022-11" db="EMBL/GenBank/DDBJ databases">
        <authorList>
            <person name="Kikuchi T."/>
        </authorList>
    </citation>
    <scope>NUCLEOTIDE SEQUENCE</scope>
    <source>
        <strain evidence="8">PS1010</strain>
    </source>
</reference>
<comment type="subcellular location">
    <subcellularLocation>
        <location evidence="1">Membrane</location>
        <topology evidence="1">Multi-pass membrane protein</topology>
    </subcellularLocation>
</comment>
<feature type="transmembrane region" description="Helical" evidence="6">
    <location>
        <begin position="55"/>
        <end position="76"/>
    </location>
</feature>
<keyword evidence="3 6" id="KW-0812">Transmembrane</keyword>
<organism evidence="8 9">
    <name type="scientific">Caenorhabditis angaria</name>
    <dbReference type="NCBI Taxonomy" id="860376"/>
    <lineage>
        <taxon>Eukaryota</taxon>
        <taxon>Metazoa</taxon>
        <taxon>Ecdysozoa</taxon>
        <taxon>Nematoda</taxon>
        <taxon>Chromadorea</taxon>
        <taxon>Rhabditida</taxon>
        <taxon>Rhabditina</taxon>
        <taxon>Rhabditomorpha</taxon>
        <taxon>Rhabditoidea</taxon>
        <taxon>Rhabditidae</taxon>
        <taxon>Peloderinae</taxon>
        <taxon>Caenorhabditis</taxon>
    </lineage>
</organism>
<dbReference type="Proteomes" id="UP001152747">
    <property type="component" value="Unassembled WGS sequence"/>
</dbReference>
<feature type="signal peptide" evidence="7">
    <location>
        <begin position="1"/>
        <end position="21"/>
    </location>
</feature>
<dbReference type="InterPro" id="IPR050920">
    <property type="entry name" value="Nematode_rcpt-like_delta"/>
</dbReference>
<evidence type="ECO:0000256" key="1">
    <source>
        <dbReference type="ARBA" id="ARBA00004141"/>
    </source>
</evidence>
<evidence type="ECO:0000313" key="8">
    <source>
        <dbReference type="EMBL" id="CAI5451196.1"/>
    </source>
</evidence>
<evidence type="ECO:0008006" key="10">
    <source>
        <dbReference type="Google" id="ProtNLM"/>
    </source>
</evidence>
<comment type="caution">
    <text evidence="8">The sequence shown here is derived from an EMBL/GenBank/DDBJ whole genome shotgun (WGS) entry which is preliminary data.</text>
</comment>
<dbReference type="PANTHER" id="PTHR22945">
    <property type="entry name" value="SERPENTINE RECEPTOR, CLASS D DELTA"/>
    <property type="match status" value="1"/>
</dbReference>
<feature type="transmembrane region" description="Helical" evidence="6">
    <location>
        <begin position="105"/>
        <end position="130"/>
    </location>
</feature>
<evidence type="ECO:0000256" key="7">
    <source>
        <dbReference type="SAM" id="SignalP"/>
    </source>
</evidence>